<gene>
    <name evidence="2" type="ORF">mPipKuh1_001663</name>
</gene>
<protein>
    <submittedName>
        <fullName evidence="2">Uncharacterized protein</fullName>
    </submittedName>
</protein>
<name>A0A7J7ZHB2_PIPKU</name>
<evidence type="ECO:0000313" key="2">
    <source>
        <dbReference type="EMBL" id="KAF6373080.1"/>
    </source>
</evidence>
<dbReference type="EMBL" id="JACAGB010000003">
    <property type="protein sequence ID" value="KAF6373080.1"/>
    <property type="molecule type" value="Genomic_DNA"/>
</dbReference>
<keyword evidence="3" id="KW-1185">Reference proteome</keyword>
<dbReference type="AlphaFoldDB" id="A0A7J7ZHB2"/>
<feature type="region of interest" description="Disordered" evidence="1">
    <location>
        <begin position="114"/>
        <end position="181"/>
    </location>
</feature>
<accession>A0A7J7ZHB2</accession>
<organism evidence="2 3">
    <name type="scientific">Pipistrellus kuhlii</name>
    <name type="common">Kuhl's pipistrelle</name>
    <dbReference type="NCBI Taxonomy" id="59472"/>
    <lineage>
        <taxon>Eukaryota</taxon>
        <taxon>Metazoa</taxon>
        <taxon>Chordata</taxon>
        <taxon>Craniata</taxon>
        <taxon>Vertebrata</taxon>
        <taxon>Euteleostomi</taxon>
        <taxon>Mammalia</taxon>
        <taxon>Eutheria</taxon>
        <taxon>Laurasiatheria</taxon>
        <taxon>Chiroptera</taxon>
        <taxon>Yangochiroptera</taxon>
        <taxon>Vespertilionidae</taxon>
        <taxon>Pipistrellus</taxon>
    </lineage>
</organism>
<dbReference type="Proteomes" id="UP000558488">
    <property type="component" value="Unassembled WGS sequence"/>
</dbReference>
<sequence length="181" mass="18660">MSRGKWCRNTAIATPSLDIRQGDPTVGKGMKGDKSRSQEVLGIGLKYIHFWFRPQGPLPVGSRARGCVTRFPVRLGPGPCPFRSVYRPPAPAPAATSARAPTLCWPCPPGVVSPGAASPSAASPGAASPGAASPGAVSPAPDHARGRALAHLPEDVHRQPPGHVRGVPSGAQVLPARPDNT</sequence>
<evidence type="ECO:0000256" key="1">
    <source>
        <dbReference type="SAM" id="MobiDB-lite"/>
    </source>
</evidence>
<comment type="caution">
    <text evidence="2">The sequence shown here is derived from an EMBL/GenBank/DDBJ whole genome shotgun (WGS) entry which is preliminary data.</text>
</comment>
<reference evidence="2 3" key="1">
    <citation type="journal article" date="2020" name="Nature">
        <title>Six reference-quality genomes reveal evolution of bat adaptations.</title>
        <authorList>
            <person name="Jebb D."/>
            <person name="Huang Z."/>
            <person name="Pippel M."/>
            <person name="Hughes G.M."/>
            <person name="Lavrichenko K."/>
            <person name="Devanna P."/>
            <person name="Winkler S."/>
            <person name="Jermiin L.S."/>
            <person name="Skirmuntt E.C."/>
            <person name="Katzourakis A."/>
            <person name="Burkitt-Gray L."/>
            <person name="Ray D.A."/>
            <person name="Sullivan K.A.M."/>
            <person name="Roscito J.G."/>
            <person name="Kirilenko B.M."/>
            <person name="Davalos L.M."/>
            <person name="Corthals A.P."/>
            <person name="Power M.L."/>
            <person name="Jones G."/>
            <person name="Ransome R.D."/>
            <person name="Dechmann D.K.N."/>
            <person name="Locatelli A.G."/>
            <person name="Puechmaille S.J."/>
            <person name="Fedrigo O."/>
            <person name="Jarvis E.D."/>
            <person name="Hiller M."/>
            <person name="Vernes S.C."/>
            <person name="Myers E.W."/>
            <person name="Teeling E.C."/>
        </authorList>
    </citation>
    <scope>NUCLEOTIDE SEQUENCE [LARGE SCALE GENOMIC DNA]</scope>
    <source>
        <strain evidence="2">MPipKuh1</strain>
        <tissue evidence="2">Flight muscle</tissue>
    </source>
</reference>
<evidence type="ECO:0000313" key="3">
    <source>
        <dbReference type="Proteomes" id="UP000558488"/>
    </source>
</evidence>
<feature type="compositionally biased region" description="Low complexity" evidence="1">
    <location>
        <begin position="114"/>
        <end position="141"/>
    </location>
</feature>
<proteinExistence type="predicted"/>